<organism evidence="1 2">
    <name type="scientific">Hygrophoropsis aurantiaca</name>
    <dbReference type="NCBI Taxonomy" id="72124"/>
    <lineage>
        <taxon>Eukaryota</taxon>
        <taxon>Fungi</taxon>
        <taxon>Dikarya</taxon>
        <taxon>Basidiomycota</taxon>
        <taxon>Agaricomycotina</taxon>
        <taxon>Agaricomycetes</taxon>
        <taxon>Agaricomycetidae</taxon>
        <taxon>Boletales</taxon>
        <taxon>Coniophorineae</taxon>
        <taxon>Hygrophoropsidaceae</taxon>
        <taxon>Hygrophoropsis</taxon>
    </lineage>
</organism>
<dbReference type="Proteomes" id="UP000790377">
    <property type="component" value="Unassembled WGS sequence"/>
</dbReference>
<name>A0ACB7ZRT6_9AGAM</name>
<comment type="caution">
    <text evidence="1">The sequence shown here is derived from an EMBL/GenBank/DDBJ whole genome shotgun (WGS) entry which is preliminary data.</text>
</comment>
<gene>
    <name evidence="1" type="ORF">BJ138DRAFT_1120260</name>
</gene>
<proteinExistence type="predicted"/>
<evidence type="ECO:0000313" key="2">
    <source>
        <dbReference type="Proteomes" id="UP000790377"/>
    </source>
</evidence>
<accession>A0ACB7ZRT6</accession>
<keyword evidence="2" id="KW-1185">Reference proteome</keyword>
<sequence length="101" mass="11132">MPNNSTQTIHDTQSNSDHQSATTSSSFPETKGRRDCKGTDRSTCGPMGPTLKYPRRRSTDSDISYALSCRRAEITALLPWADAESSPEPDGYVEKNHRDGV</sequence>
<protein>
    <submittedName>
        <fullName evidence="1">Uncharacterized protein</fullName>
    </submittedName>
</protein>
<dbReference type="EMBL" id="MU268893">
    <property type="protein sequence ID" value="KAH7903554.1"/>
    <property type="molecule type" value="Genomic_DNA"/>
</dbReference>
<reference evidence="1" key="1">
    <citation type="journal article" date="2021" name="New Phytol.">
        <title>Evolutionary innovations through gain and loss of genes in the ectomycorrhizal Boletales.</title>
        <authorList>
            <person name="Wu G."/>
            <person name="Miyauchi S."/>
            <person name="Morin E."/>
            <person name="Kuo A."/>
            <person name="Drula E."/>
            <person name="Varga T."/>
            <person name="Kohler A."/>
            <person name="Feng B."/>
            <person name="Cao Y."/>
            <person name="Lipzen A."/>
            <person name="Daum C."/>
            <person name="Hundley H."/>
            <person name="Pangilinan J."/>
            <person name="Johnson J."/>
            <person name="Barry K."/>
            <person name="LaButti K."/>
            <person name="Ng V."/>
            <person name="Ahrendt S."/>
            <person name="Min B."/>
            <person name="Choi I.G."/>
            <person name="Park H."/>
            <person name="Plett J.M."/>
            <person name="Magnuson J."/>
            <person name="Spatafora J.W."/>
            <person name="Nagy L.G."/>
            <person name="Henrissat B."/>
            <person name="Grigoriev I.V."/>
            <person name="Yang Z.L."/>
            <person name="Xu J."/>
            <person name="Martin F.M."/>
        </authorList>
    </citation>
    <scope>NUCLEOTIDE SEQUENCE</scope>
    <source>
        <strain evidence="1">ATCC 28755</strain>
    </source>
</reference>
<evidence type="ECO:0000313" key="1">
    <source>
        <dbReference type="EMBL" id="KAH7903554.1"/>
    </source>
</evidence>